<dbReference type="InterPro" id="IPR001506">
    <property type="entry name" value="Peptidase_M12A"/>
</dbReference>
<dbReference type="InterPro" id="IPR036871">
    <property type="entry name" value="PX_dom_sf"/>
</dbReference>
<dbReference type="Pfam" id="PF00787">
    <property type="entry name" value="PX"/>
    <property type="match status" value="1"/>
</dbReference>
<comment type="caution">
    <text evidence="2">The sequence shown here is derived from an EMBL/GenBank/DDBJ whole genome shotgun (WGS) entry which is preliminary data.</text>
</comment>
<dbReference type="CDD" id="cd06093">
    <property type="entry name" value="PX_domain"/>
    <property type="match status" value="1"/>
</dbReference>
<dbReference type="PROSITE" id="PS50195">
    <property type="entry name" value="PX"/>
    <property type="match status" value="1"/>
</dbReference>
<dbReference type="Gene3D" id="3.40.390.10">
    <property type="entry name" value="Collagenase (Catalytic Domain)"/>
    <property type="match status" value="1"/>
</dbReference>
<dbReference type="SMART" id="SM00235">
    <property type="entry name" value="ZnMc"/>
    <property type="match status" value="1"/>
</dbReference>
<dbReference type="GO" id="GO:0006508">
    <property type="term" value="P:proteolysis"/>
    <property type="evidence" value="ECO:0007669"/>
    <property type="project" value="InterPro"/>
</dbReference>
<dbReference type="Gene3D" id="3.30.1520.10">
    <property type="entry name" value="Phox-like domain"/>
    <property type="match status" value="1"/>
</dbReference>
<dbReference type="GO" id="GO:0004222">
    <property type="term" value="F:metalloendopeptidase activity"/>
    <property type="evidence" value="ECO:0007669"/>
    <property type="project" value="InterPro"/>
</dbReference>
<dbReference type="InterPro" id="IPR024079">
    <property type="entry name" value="MetalloPept_cat_dom_sf"/>
</dbReference>
<dbReference type="InterPro" id="IPR006026">
    <property type="entry name" value="Peptidase_Metallo"/>
</dbReference>
<accession>A0AAD7H8Q9</accession>
<gene>
    <name evidence="2" type="ORF">B0H16DRAFT_1899008</name>
</gene>
<sequence>MNRPTSSSNPRTSHAKEEIIPICTALMGEPFPPTLTSSEDLSESQKLLREFDKLAGPGHPSLLGSTGATYVSPSFMWNNGATISYSFMDGTSEQTRKVENTIAEWTWYANVTFLQLPFGDSSAAVRITFAGGAAWSYIGNTARSKRSTVPTMALGWISDTTEFPDYERGTILHEFGHLLGLLHEHQGPAAARAFRWKEAEVLKWYRKHGYTDTFIRENVLFPYNETHVSCYSAFDKDSIMVYRINPEFNCEGLTANLNNNLSDMDKAYMVINYNRSTVHPKAPQWTLDHALHIAGVPEEIWRNWHKSNIREEFRRYQQSTRKHSLKIKYGAPVGKFQNGVLFYNIVCEANFPGFHPHSHVQRRYSHFERFRHRLLKINPSLNIPLLPPKGLFFNQYERQRDLLAWLELLADHQHLEKFQTLFQHFLQDERYEI</sequence>
<name>A0AAD7H8Q9_9AGAR</name>
<protein>
    <recommendedName>
        <fullName evidence="1">PX domain-containing protein</fullName>
    </recommendedName>
</protein>
<dbReference type="AlphaFoldDB" id="A0AAD7H8Q9"/>
<dbReference type="SUPFAM" id="SSF55486">
    <property type="entry name" value="Metalloproteases ('zincins'), catalytic domain"/>
    <property type="match status" value="1"/>
</dbReference>
<evidence type="ECO:0000259" key="1">
    <source>
        <dbReference type="PROSITE" id="PS50195"/>
    </source>
</evidence>
<dbReference type="SUPFAM" id="SSF64268">
    <property type="entry name" value="PX domain"/>
    <property type="match status" value="1"/>
</dbReference>
<feature type="domain" description="PX" evidence="1">
    <location>
        <begin position="321"/>
        <end position="433"/>
    </location>
</feature>
<organism evidence="2 3">
    <name type="scientific">Mycena metata</name>
    <dbReference type="NCBI Taxonomy" id="1033252"/>
    <lineage>
        <taxon>Eukaryota</taxon>
        <taxon>Fungi</taxon>
        <taxon>Dikarya</taxon>
        <taxon>Basidiomycota</taxon>
        <taxon>Agaricomycotina</taxon>
        <taxon>Agaricomycetes</taxon>
        <taxon>Agaricomycetidae</taxon>
        <taxon>Agaricales</taxon>
        <taxon>Marasmiineae</taxon>
        <taxon>Mycenaceae</taxon>
        <taxon>Mycena</taxon>
    </lineage>
</organism>
<dbReference type="InterPro" id="IPR001683">
    <property type="entry name" value="PX_dom"/>
</dbReference>
<evidence type="ECO:0000313" key="3">
    <source>
        <dbReference type="Proteomes" id="UP001215598"/>
    </source>
</evidence>
<dbReference type="Proteomes" id="UP001215598">
    <property type="component" value="Unassembled WGS sequence"/>
</dbReference>
<keyword evidence="3" id="KW-1185">Reference proteome</keyword>
<dbReference type="GO" id="GO:0035091">
    <property type="term" value="F:phosphatidylinositol binding"/>
    <property type="evidence" value="ECO:0007669"/>
    <property type="project" value="InterPro"/>
</dbReference>
<reference evidence="2" key="1">
    <citation type="submission" date="2023-03" db="EMBL/GenBank/DDBJ databases">
        <title>Massive genome expansion in bonnet fungi (Mycena s.s.) driven by repeated elements and novel gene families across ecological guilds.</title>
        <authorList>
            <consortium name="Lawrence Berkeley National Laboratory"/>
            <person name="Harder C.B."/>
            <person name="Miyauchi S."/>
            <person name="Viragh M."/>
            <person name="Kuo A."/>
            <person name="Thoen E."/>
            <person name="Andreopoulos B."/>
            <person name="Lu D."/>
            <person name="Skrede I."/>
            <person name="Drula E."/>
            <person name="Henrissat B."/>
            <person name="Morin E."/>
            <person name="Kohler A."/>
            <person name="Barry K."/>
            <person name="LaButti K."/>
            <person name="Morin E."/>
            <person name="Salamov A."/>
            <person name="Lipzen A."/>
            <person name="Mereny Z."/>
            <person name="Hegedus B."/>
            <person name="Baldrian P."/>
            <person name="Stursova M."/>
            <person name="Weitz H."/>
            <person name="Taylor A."/>
            <person name="Grigoriev I.V."/>
            <person name="Nagy L.G."/>
            <person name="Martin F."/>
            <person name="Kauserud H."/>
        </authorList>
    </citation>
    <scope>NUCLEOTIDE SEQUENCE</scope>
    <source>
        <strain evidence="2">CBHHK182m</strain>
    </source>
</reference>
<dbReference type="Pfam" id="PF01400">
    <property type="entry name" value="Astacin"/>
    <property type="match status" value="1"/>
</dbReference>
<evidence type="ECO:0000313" key="2">
    <source>
        <dbReference type="EMBL" id="KAJ7714749.1"/>
    </source>
</evidence>
<proteinExistence type="predicted"/>
<dbReference type="GO" id="GO:0008270">
    <property type="term" value="F:zinc ion binding"/>
    <property type="evidence" value="ECO:0007669"/>
    <property type="project" value="InterPro"/>
</dbReference>
<dbReference type="SMART" id="SM00312">
    <property type="entry name" value="PX"/>
    <property type="match status" value="1"/>
</dbReference>
<dbReference type="EMBL" id="JARKIB010000320">
    <property type="protein sequence ID" value="KAJ7714749.1"/>
    <property type="molecule type" value="Genomic_DNA"/>
</dbReference>